<keyword evidence="2" id="KW-1185">Reference proteome</keyword>
<proteinExistence type="predicted"/>
<sequence length="165" mass="18958">MIYLKYITTILTPRNLISHAVQTLLTSIIGQLPNIEKNSKTIRRERIKQQKPPANPVNVKDLIVSGEYLVTNKGGMFLFYDNKIQKCILIFSTLENLNTLKECSSWFGDCTFRSVPTLFSQLYTIHGTKSKQCFPLVYILMVDRSKDSYIEVLKMFKSLISNLTP</sequence>
<comment type="caution">
    <text evidence="1">The sequence shown here is derived from an EMBL/GenBank/DDBJ whole genome shotgun (WGS) entry which is preliminary data.</text>
</comment>
<gene>
    <name evidence="1" type="ORF">FWK35_00031269</name>
</gene>
<organism evidence="1 2">
    <name type="scientific">Aphis craccivora</name>
    <name type="common">Cowpea aphid</name>
    <dbReference type="NCBI Taxonomy" id="307492"/>
    <lineage>
        <taxon>Eukaryota</taxon>
        <taxon>Metazoa</taxon>
        <taxon>Ecdysozoa</taxon>
        <taxon>Arthropoda</taxon>
        <taxon>Hexapoda</taxon>
        <taxon>Insecta</taxon>
        <taxon>Pterygota</taxon>
        <taxon>Neoptera</taxon>
        <taxon>Paraneoptera</taxon>
        <taxon>Hemiptera</taxon>
        <taxon>Sternorrhyncha</taxon>
        <taxon>Aphidomorpha</taxon>
        <taxon>Aphidoidea</taxon>
        <taxon>Aphididae</taxon>
        <taxon>Aphidini</taxon>
        <taxon>Aphis</taxon>
        <taxon>Aphis</taxon>
    </lineage>
</organism>
<dbReference type="OrthoDB" id="10000082at2759"/>
<evidence type="ECO:0000313" key="2">
    <source>
        <dbReference type="Proteomes" id="UP000478052"/>
    </source>
</evidence>
<dbReference type="AlphaFoldDB" id="A0A6G0WLB7"/>
<reference evidence="1 2" key="1">
    <citation type="submission" date="2019-08" db="EMBL/GenBank/DDBJ databases">
        <title>Whole genome of Aphis craccivora.</title>
        <authorList>
            <person name="Voronova N.V."/>
            <person name="Shulinski R.S."/>
            <person name="Bandarenka Y.V."/>
            <person name="Zhorov D.G."/>
            <person name="Warner D."/>
        </authorList>
    </citation>
    <scope>NUCLEOTIDE SEQUENCE [LARGE SCALE GENOMIC DNA]</scope>
    <source>
        <strain evidence="1">180601</strain>
        <tissue evidence="1">Whole Body</tissue>
    </source>
</reference>
<accession>A0A6G0WLB7</accession>
<dbReference type="Proteomes" id="UP000478052">
    <property type="component" value="Unassembled WGS sequence"/>
</dbReference>
<protein>
    <submittedName>
        <fullName evidence="1">MULE domain-containing protein</fullName>
    </submittedName>
</protein>
<evidence type="ECO:0000313" key="1">
    <source>
        <dbReference type="EMBL" id="KAF0728077.1"/>
    </source>
</evidence>
<name>A0A6G0WLB7_APHCR</name>
<dbReference type="EMBL" id="VUJU01008615">
    <property type="protein sequence ID" value="KAF0728077.1"/>
    <property type="molecule type" value="Genomic_DNA"/>
</dbReference>